<evidence type="ECO:0000313" key="4">
    <source>
        <dbReference type="Proteomes" id="UP000023152"/>
    </source>
</evidence>
<sequence>MDLLHEIITIAPKITSKEMEDECIQKDLLEFLKMISYEFTKSVLSEEQQDAIRFQQSHLTTAELGGGGGGGPTNTDPSDLCAPLLHATASEFCKPSQKKFFFLNLKKYVIIILLLLLLFIFFFFKKKMKKVYQKRIINKHRKNHSLALSKMAAVSQVSKQSIPIKTREETKEKKEEKEEEKSARKIPTCNLNCYYHQHLQLITVTITMTMTAII</sequence>
<comment type="caution">
    <text evidence="3">The sequence shown here is derived from an EMBL/GenBank/DDBJ whole genome shotgun (WGS) entry which is preliminary data.</text>
</comment>
<feature type="region of interest" description="Disordered" evidence="1">
    <location>
        <begin position="159"/>
        <end position="181"/>
    </location>
</feature>
<keyword evidence="2" id="KW-0472">Membrane</keyword>
<name>X6N3S4_RETFI</name>
<keyword evidence="2" id="KW-0812">Transmembrane</keyword>
<feature type="transmembrane region" description="Helical" evidence="2">
    <location>
        <begin position="108"/>
        <end position="124"/>
    </location>
</feature>
<feature type="non-terminal residue" evidence="3">
    <location>
        <position position="214"/>
    </location>
</feature>
<evidence type="ECO:0000256" key="2">
    <source>
        <dbReference type="SAM" id="Phobius"/>
    </source>
</evidence>
<proteinExistence type="predicted"/>
<dbReference type="EMBL" id="ASPP01012668">
    <property type="protein sequence ID" value="ETO20379.1"/>
    <property type="molecule type" value="Genomic_DNA"/>
</dbReference>
<organism evidence="3 4">
    <name type="scientific">Reticulomyxa filosa</name>
    <dbReference type="NCBI Taxonomy" id="46433"/>
    <lineage>
        <taxon>Eukaryota</taxon>
        <taxon>Sar</taxon>
        <taxon>Rhizaria</taxon>
        <taxon>Retaria</taxon>
        <taxon>Foraminifera</taxon>
        <taxon>Monothalamids</taxon>
        <taxon>Reticulomyxidae</taxon>
        <taxon>Reticulomyxa</taxon>
    </lineage>
</organism>
<evidence type="ECO:0000313" key="3">
    <source>
        <dbReference type="EMBL" id="ETO20379.1"/>
    </source>
</evidence>
<gene>
    <name evidence="3" type="ORF">RFI_16837</name>
</gene>
<protein>
    <submittedName>
        <fullName evidence="3">Uncharacterized protein</fullName>
    </submittedName>
</protein>
<dbReference type="Proteomes" id="UP000023152">
    <property type="component" value="Unassembled WGS sequence"/>
</dbReference>
<accession>X6N3S4</accession>
<keyword evidence="2" id="KW-1133">Transmembrane helix</keyword>
<dbReference type="AlphaFoldDB" id="X6N3S4"/>
<feature type="compositionally biased region" description="Basic and acidic residues" evidence="1">
    <location>
        <begin position="165"/>
        <end position="181"/>
    </location>
</feature>
<keyword evidence="4" id="KW-1185">Reference proteome</keyword>
<reference evidence="3 4" key="1">
    <citation type="journal article" date="2013" name="Curr. Biol.">
        <title>The Genome of the Foraminiferan Reticulomyxa filosa.</title>
        <authorList>
            <person name="Glockner G."/>
            <person name="Hulsmann N."/>
            <person name="Schleicher M."/>
            <person name="Noegel A.A."/>
            <person name="Eichinger L."/>
            <person name="Gallinger C."/>
            <person name="Pawlowski J."/>
            <person name="Sierra R."/>
            <person name="Euteneuer U."/>
            <person name="Pillet L."/>
            <person name="Moustafa A."/>
            <person name="Platzer M."/>
            <person name="Groth M."/>
            <person name="Szafranski K."/>
            <person name="Schliwa M."/>
        </authorList>
    </citation>
    <scope>NUCLEOTIDE SEQUENCE [LARGE SCALE GENOMIC DNA]</scope>
</reference>
<evidence type="ECO:0000256" key="1">
    <source>
        <dbReference type="SAM" id="MobiDB-lite"/>
    </source>
</evidence>